<accession>A0A179FI67</accession>
<dbReference type="KEGG" id="pchm:VFPPC_06116"/>
<dbReference type="AlphaFoldDB" id="A0A179FI67"/>
<name>A0A179FI67_METCM</name>
<evidence type="ECO:0000259" key="3">
    <source>
        <dbReference type="Pfam" id="PF00857"/>
    </source>
</evidence>
<dbReference type="GO" id="GO:0016787">
    <property type="term" value="F:hydrolase activity"/>
    <property type="evidence" value="ECO:0007669"/>
    <property type="project" value="UniProtKB-KW"/>
</dbReference>
<dbReference type="Proteomes" id="UP000078397">
    <property type="component" value="Unassembled WGS sequence"/>
</dbReference>
<dbReference type="RefSeq" id="XP_018142245.1">
    <property type="nucleotide sequence ID" value="XM_018285207.1"/>
</dbReference>
<organism evidence="4 5">
    <name type="scientific">Pochonia chlamydosporia 170</name>
    <dbReference type="NCBI Taxonomy" id="1380566"/>
    <lineage>
        <taxon>Eukaryota</taxon>
        <taxon>Fungi</taxon>
        <taxon>Dikarya</taxon>
        <taxon>Ascomycota</taxon>
        <taxon>Pezizomycotina</taxon>
        <taxon>Sordariomycetes</taxon>
        <taxon>Hypocreomycetidae</taxon>
        <taxon>Hypocreales</taxon>
        <taxon>Clavicipitaceae</taxon>
        <taxon>Pochonia</taxon>
    </lineage>
</organism>
<dbReference type="Gene3D" id="3.40.50.850">
    <property type="entry name" value="Isochorismatase-like"/>
    <property type="match status" value="1"/>
</dbReference>
<evidence type="ECO:0000313" key="4">
    <source>
        <dbReference type="EMBL" id="OAQ64931.1"/>
    </source>
</evidence>
<dbReference type="PANTHER" id="PTHR43540">
    <property type="entry name" value="PEROXYUREIDOACRYLATE/UREIDOACRYLATE AMIDOHYDROLASE-RELATED"/>
    <property type="match status" value="1"/>
</dbReference>
<dbReference type="STRING" id="1380566.A0A179FI67"/>
<proteinExistence type="inferred from homology"/>
<dbReference type="Pfam" id="PF00857">
    <property type="entry name" value="Isochorismatase"/>
    <property type="match status" value="1"/>
</dbReference>
<evidence type="ECO:0000313" key="5">
    <source>
        <dbReference type="Proteomes" id="UP000078397"/>
    </source>
</evidence>
<comment type="similarity">
    <text evidence="1">Belongs to the isochorismatase family.</text>
</comment>
<gene>
    <name evidence="4" type="ORF">VFPPC_06116</name>
</gene>
<dbReference type="InterPro" id="IPR050272">
    <property type="entry name" value="Isochorismatase-like_hydrls"/>
</dbReference>
<dbReference type="InterPro" id="IPR036380">
    <property type="entry name" value="Isochorismatase-like_sf"/>
</dbReference>
<keyword evidence="5" id="KW-1185">Reference proteome</keyword>
<dbReference type="SUPFAM" id="SSF52499">
    <property type="entry name" value="Isochorismatase-like hydrolases"/>
    <property type="match status" value="1"/>
</dbReference>
<evidence type="ECO:0000256" key="1">
    <source>
        <dbReference type="ARBA" id="ARBA00006336"/>
    </source>
</evidence>
<dbReference type="GeneID" id="28849201"/>
<dbReference type="EMBL" id="LSBJ02000005">
    <property type="protein sequence ID" value="OAQ64931.1"/>
    <property type="molecule type" value="Genomic_DNA"/>
</dbReference>
<feature type="domain" description="Isochorismatase-like" evidence="3">
    <location>
        <begin position="19"/>
        <end position="219"/>
    </location>
</feature>
<sequence>MSFIFTHQNAEMQLDKKHTALVFADLQNEFLTETGSYYPMIADKLKELNVMDHIEQLLQCAKENNFFVIHSPHYYYPTDRQWVAPPGAIADYLGKHPKGFVGRKDPVDLEAFVGSGADYPERLKPYLMDGQTANTSPHKGLSCQSNDLIKQLRMRRIEKVIIAGPVGNLCLENHMRDILEAGFEVAVVRDAIAAGKNEEGDGYTAAMVNYRFMANAMWTTEETIRRLKAVGTE</sequence>
<evidence type="ECO:0000256" key="2">
    <source>
        <dbReference type="ARBA" id="ARBA00022801"/>
    </source>
</evidence>
<keyword evidence="2" id="KW-0378">Hydrolase</keyword>
<reference evidence="4 5" key="1">
    <citation type="journal article" date="2016" name="PLoS Pathog.">
        <title>Biosynthesis of antibiotic leucinostatins in bio-control fungus Purpureocillium lilacinum and their inhibition on phytophthora revealed by genome mining.</title>
        <authorList>
            <person name="Wang G."/>
            <person name="Liu Z."/>
            <person name="Lin R."/>
            <person name="Li E."/>
            <person name="Mao Z."/>
            <person name="Ling J."/>
            <person name="Yang Y."/>
            <person name="Yin W.B."/>
            <person name="Xie B."/>
        </authorList>
    </citation>
    <scope>NUCLEOTIDE SEQUENCE [LARGE SCALE GENOMIC DNA]</scope>
    <source>
        <strain evidence="4">170</strain>
    </source>
</reference>
<comment type="caution">
    <text evidence="4">The sequence shown here is derived from an EMBL/GenBank/DDBJ whole genome shotgun (WGS) entry which is preliminary data.</text>
</comment>
<dbReference type="OrthoDB" id="167809at2759"/>
<protein>
    <submittedName>
        <fullName evidence="4">Isochorismatase family domain-containing protein</fullName>
    </submittedName>
</protein>
<dbReference type="InterPro" id="IPR000868">
    <property type="entry name" value="Isochorismatase-like_dom"/>
</dbReference>